<dbReference type="Proteomes" id="UP000886744">
    <property type="component" value="Unassembled WGS sequence"/>
</dbReference>
<name>A0A9D1J6Q2_9BACT</name>
<keyword evidence="2" id="KW-0810">Translation regulation</keyword>
<evidence type="ECO:0000313" key="3">
    <source>
        <dbReference type="EMBL" id="HIR63126.1"/>
    </source>
</evidence>
<dbReference type="EMBL" id="DVHI01000077">
    <property type="protein sequence ID" value="HIR63126.1"/>
    <property type="molecule type" value="Genomic_DNA"/>
</dbReference>
<proteinExistence type="inferred from homology"/>
<comment type="subcellular location">
    <subcellularLocation>
        <location evidence="2">Cytoplasm</location>
    </subcellularLocation>
</comment>
<comment type="function">
    <text evidence="2">Functions as a ribosomal silencing factor. Interacts with ribosomal protein uL14 (rplN), blocking formation of intersubunit bridge B8. Prevents association of the 30S and 50S ribosomal subunits and the formation of functional ribosomes, thus repressing translation.</text>
</comment>
<sequence>MTEIDIIAEAMLEKKAKNVCALDLKKIGTAITDAFVICNADSTTQVAAIADNIEERMIERAGRKVVRAQGKENGFWVILDYLNVVVHIFQTEYRNFYRLEDLWADADRKDYKDEQ</sequence>
<dbReference type="GO" id="GO:0042256">
    <property type="term" value="P:cytosolic ribosome assembly"/>
    <property type="evidence" value="ECO:0007669"/>
    <property type="project" value="UniProtKB-UniRule"/>
</dbReference>
<dbReference type="GO" id="GO:0005737">
    <property type="term" value="C:cytoplasm"/>
    <property type="evidence" value="ECO:0007669"/>
    <property type="project" value="UniProtKB-SubCell"/>
</dbReference>
<keyword evidence="2" id="KW-0963">Cytoplasm</keyword>
<dbReference type="NCBIfam" id="TIGR00090">
    <property type="entry name" value="rsfS_iojap_ybeB"/>
    <property type="match status" value="1"/>
</dbReference>
<evidence type="ECO:0000256" key="2">
    <source>
        <dbReference type="HAMAP-Rule" id="MF_01477"/>
    </source>
</evidence>
<comment type="subunit">
    <text evidence="2">Interacts with ribosomal protein uL14 (rplN).</text>
</comment>
<dbReference type="Gene3D" id="3.30.460.10">
    <property type="entry name" value="Beta Polymerase, domain 2"/>
    <property type="match status" value="1"/>
</dbReference>
<comment type="caution">
    <text evidence="3">The sequence shown here is derived from an EMBL/GenBank/DDBJ whole genome shotgun (WGS) entry which is preliminary data.</text>
</comment>
<dbReference type="GO" id="GO:0090071">
    <property type="term" value="P:negative regulation of ribosome biogenesis"/>
    <property type="evidence" value="ECO:0007669"/>
    <property type="project" value="UniProtKB-UniRule"/>
</dbReference>
<accession>A0A9D1J6Q2</accession>
<protein>
    <recommendedName>
        <fullName evidence="2">Ribosomal silencing factor RsfS</fullName>
    </recommendedName>
</protein>
<dbReference type="InterPro" id="IPR004394">
    <property type="entry name" value="Iojap/RsfS/C7orf30"/>
</dbReference>
<comment type="similarity">
    <text evidence="1 2">Belongs to the Iojap/RsfS family.</text>
</comment>
<organism evidence="3 4">
    <name type="scientific">Candidatus Coprenecus avistercoris</name>
    <dbReference type="NCBI Taxonomy" id="2840730"/>
    <lineage>
        <taxon>Bacteria</taxon>
        <taxon>Pseudomonadati</taxon>
        <taxon>Bacteroidota</taxon>
        <taxon>Bacteroidia</taxon>
        <taxon>Bacteroidales</taxon>
        <taxon>Rikenellaceae</taxon>
        <taxon>Rikenellaceae incertae sedis</taxon>
        <taxon>Candidatus Coprenecus</taxon>
    </lineage>
</organism>
<dbReference type="GO" id="GO:0017148">
    <property type="term" value="P:negative regulation of translation"/>
    <property type="evidence" value="ECO:0007669"/>
    <property type="project" value="UniProtKB-UniRule"/>
</dbReference>
<dbReference type="Pfam" id="PF02410">
    <property type="entry name" value="RsfS"/>
    <property type="match status" value="1"/>
</dbReference>
<reference evidence="3" key="1">
    <citation type="submission" date="2020-10" db="EMBL/GenBank/DDBJ databases">
        <authorList>
            <person name="Gilroy R."/>
        </authorList>
    </citation>
    <scope>NUCLEOTIDE SEQUENCE</scope>
    <source>
        <strain evidence="3">ChiHjej13B12-12457</strain>
    </source>
</reference>
<dbReference type="PANTHER" id="PTHR21043:SF0">
    <property type="entry name" value="MITOCHONDRIAL ASSEMBLY OF RIBOSOMAL LARGE SUBUNIT PROTEIN 1"/>
    <property type="match status" value="1"/>
</dbReference>
<dbReference type="HAMAP" id="MF_01477">
    <property type="entry name" value="Iojap_RsfS"/>
    <property type="match status" value="1"/>
</dbReference>
<keyword evidence="2" id="KW-0678">Repressor</keyword>
<dbReference type="GO" id="GO:0043023">
    <property type="term" value="F:ribosomal large subunit binding"/>
    <property type="evidence" value="ECO:0007669"/>
    <property type="project" value="TreeGrafter"/>
</dbReference>
<dbReference type="SUPFAM" id="SSF81301">
    <property type="entry name" value="Nucleotidyltransferase"/>
    <property type="match status" value="1"/>
</dbReference>
<gene>
    <name evidence="2 3" type="primary">rsfS</name>
    <name evidence="3" type="ORF">IAC94_06365</name>
</gene>
<dbReference type="AlphaFoldDB" id="A0A9D1J6Q2"/>
<evidence type="ECO:0000313" key="4">
    <source>
        <dbReference type="Proteomes" id="UP000886744"/>
    </source>
</evidence>
<dbReference type="InterPro" id="IPR043519">
    <property type="entry name" value="NT_sf"/>
</dbReference>
<evidence type="ECO:0000256" key="1">
    <source>
        <dbReference type="ARBA" id="ARBA00010574"/>
    </source>
</evidence>
<dbReference type="PANTHER" id="PTHR21043">
    <property type="entry name" value="IOJAP SUPERFAMILY ORTHOLOG"/>
    <property type="match status" value="1"/>
</dbReference>
<reference evidence="3" key="2">
    <citation type="journal article" date="2021" name="PeerJ">
        <title>Extensive microbial diversity within the chicken gut microbiome revealed by metagenomics and culture.</title>
        <authorList>
            <person name="Gilroy R."/>
            <person name="Ravi A."/>
            <person name="Getino M."/>
            <person name="Pursley I."/>
            <person name="Horton D.L."/>
            <person name="Alikhan N.F."/>
            <person name="Baker D."/>
            <person name="Gharbi K."/>
            <person name="Hall N."/>
            <person name="Watson M."/>
            <person name="Adriaenssens E.M."/>
            <person name="Foster-Nyarko E."/>
            <person name="Jarju S."/>
            <person name="Secka A."/>
            <person name="Antonio M."/>
            <person name="Oren A."/>
            <person name="Chaudhuri R.R."/>
            <person name="La Ragione R."/>
            <person name="Hildebrand F."/>
            <person name="Pallen M.J."/>
        </authorList>
    </citation>
    <scope>NUCLEOTIDE SEQUENCE</scope>
    <source>
        <strain evidence="3">ChiHjej13B12-12457</strain>
    </source>
</reference>